<dbReference type="PROSITE" id="PS50066">
    <property type="entry name" value="MADS_BOX_2"/>
    <property type="match status" value="1"/>
</dbReference>
<evidence type="ECO:0000256" key="6">
    <source>
        <dbReference type="SAM" id="MobiDB-lite"/>
    </source>
</evidence>
<keyword evidence="5" id="KW-0539">Nucleus</keyword>
<evidence type="ECO:0000256" key="4">
    <source>
        <dbReference type="ARBA" id="ARBA00023163"/>
    </source>
</evidence>
<name>A0AA87ZZ57_FICCA</name>
<feature type="domain" description="MADS-box" evidence="7">
    <location>
        <begin position="11"/>
        <end position="71"/>
    </location>
</feature>
<dbReference type="GO" id="GO:0005634">
    <property type="term" value="C:nucleus"/>
    <property type="evidence" value="ECO:0007669"/>
    <property type="project" value="UniProtKB-SubCell"/>
</dbReference>
<comment type="caution">
    <text evidence="8">The sequence shown here is derived from an EMBL/GenBank/DDBJ whole genome shotgun (WGS) entry which is preliminary data.</text>
</comment>
<dbReference type="SUPFAM" id="SSF55455">
    <property type="entry name" value="SRF-like"/>
    <property type="match status" value="1"/>
</dbReference>
<evidence type="ECO:0000259" key="7">
    <source>
        <dbReference type="PROSITE" id="PS50066"/>
    </source>
</evidence>
<dbReference type="InterPro" id="IPR036879">
    <property type="entry name" value="TF_MADSbox_sf"/>
</dbReference>
<dbReference type="AlphaFoldDB" id="A0AA87ZZ57"/>
<dbReference type="GO" id="GO:0046983">
    <property type="term" value="F:protein dimerization activity"/>
    <property type="evidence" value="ECO:0007669"/>
    <property type="project" value="InterPro"/>
</dbReference>
<evidence type="ECO:0000256" key="2">
    <source>
        <dbReference type="ARBA" id="ARBA00023015"/>
    </source>
</evidence>
<accession>A0AA87ZZ57</accession>
<dbReference type="GO" id="GO:0000978">
    <property type="term" value="F:RNA polymerase II cis-regulatory region sequence-specific DNA binding"/>
    <property type="evidence" value="ECO:0007669"/>
    <property type="project" value="TreeGrafter"/>
</dbReference>
<dbReference type="PANTHER" id="PTHR11945:SF776">
    <property type="entry name" value="AGAMOUS-LIKE 50-RELATED"/>
    <property type="match status" value="1"/>
</dbReference>
<evidence type="ECO:0000313" key="9">
    <source>
        <dbReference type="Proteomes" id="UP001187192"/>
    </source>
</evidence>
<comment type="subcellular location">
    <subcellularLocation>
        <location evidence="1">Nucleus</location>
    </subcellularLocation>
</comment>
<dbReference type="PANTHER" id="PTHR11945">
    <property type="entry name" value="MADS BOX PROTEIN"/>
    <property type="match status" value="1"/>
</dbReference>
<keyword evidence="2" id="KW-0805">Transcription regulation</keyword>
<dbReference type="GO" id="GO:0000981">
    <property type="term" value="F:DNA-binding transcription factor activity, RNA polymerase II-specific"/>
    <property type="evidence" value="ECO:0007669"/>
    <property type="project" value="TreeGrafter"/>
</dbReference>
<gene>
    <name evidence="8" type="ORF">TIFTF001_012513</name>
</gene>
<evidence type="ECO:0000256" key="1">
    <source>
        <dbReference type="ARBA" id="ARBA00004123"/>
    </source>
</evidence>
<keyword evidence="9" id="KW-1185">Reference proteome</keyword>
<evidence type="ECO:0000313" key="8">
    <source>
        <dbReference type="EMBL" id="GMN43307.1"/>
    </source>
</evidence>
<keyword evidence="4" id="KW-0804">Transcription</keyword>
<evidence type="ECO:0000256" key="5">
    <source>
        <dbReference type="ARBA" id="ARBA00023242"/>
    </source>
</evidence>
<protein>
    <recommendedName>
        <fullName evidence="7">MADS-box domain-containing protein</fullName>
    </recommendedName>
</protein>
<dbReference type="EMBL" id="BTGU01000016">
    <property type="protein sequence ID" value="GMN43307.1"/>
    <property type="molecule type" value="Genomic_DNA"/>
</dbReference>
<dbReference type="InterPro" id="IPR002100">
    <property type="entry name" value="TF_MADSbox"/>
</dbReference>
<feature type="compositionally biased region" description="Acidic residues" evidence="6">
    <location>
        <begin position="149"/>
        <end position="166"/>
    </location>
</feature>
<evidence type="ECO:0000256" key="3">
    <source>
        <dbReference type="ARBA" id="ARBA00023125"/>
    </source>
</evidence>
<dbReference type="SMART" id="SM00432">
    <property type="entry name" value="MADS"/>
    <property type="match status" value="1"/>
</dbReference>
<proteinExistence type="predicted"/>
<dbReference type="Proteomes" id="UP001187192">
    <property type="component" value="Unassembled WGS sequence"/>
</dbReference>
<dbReference type="PRINTS" id="PR00404">
    <property type="entry name" value="MADSDOMAIN"/>
</dbReference>
<keyword evidence="3" id="KW-0238">DNA-binding</keyword>
<organism evidence="8 9">
    <name type="scientific">Ficus carica</name>
    <name type="common">Common fig</name>
    <dbReference type="NCBI Taxonomy" id="3494"/>
    <lineage>
        <taxon>Eukaryota</taxon>
        <taxon>Viridiplantae</taxon>
        <taxon>Streptophyta</taxon>
        <taxon>Embryophyta</taxon>
        <taxon>Tracheophyta</taxon>
        <taxon>Spermatophyta</taxon>
        <taxon>Magnoliopsida</taxon>
        <taxon>eudicotyledons</taxon>
        <taxon>Gunneridae</taxon>
        <taxon>Pentapetalae</taxon>
        <taxon>rosids</taxon>
        <taxon>fabids</taxon>
        <taxon>Rosales</taxon>
        <taxon>Moraceae</taxon>
        <taxon>Ficeae</taxon>
        <taxon>Ficus</taxon>
    </lineage>
</organism>
<sequence length="241" mass="27305">MAGDQGNKQKKGKQKIAIKMIENESARQVTFSRRKAGILKKASEIVTLCGPEVGVVIFSPSGKPFSLYHPSPSVVMDKFTANNDGTPADSTPNTIVEVFQRPKIEELIELNDSLFNRLEEEKGLQKALKKKLNCEVKLPGQRQKCAVSEEAEEEEEDEEDEEEPEEEDKKQWWEVSLEGLAEDVVEERYKYFQELHNKFSNHIKERIANVDSTCSEGNEHNYPRTGFPPTLGYGDGNNNNE</sequence>
<feature type="region of interest" description="Disordered" evidence="6">
    <location>
        <begin position="143"/>
        <end position="173"/>
    </location>
</feature>
<dbReference type="Gene3D" id="3.40.1810.10">
    <property type="entry name" value="Transcription factor, MADS-box"/>
    <property type="match status" value="1"/>
</dbReference>
<feature type="region of interest" description="Disordered" evidence="6">
    <location>
        <begin position="213"/>
        <end position="241"/>
    </location>
</feature>
<reference evidence="8" key="1">
    <citation type="submission" date="2023-07" db="EMBL/GenBank/DDBJ databases">
        <title>draft genome sequence of fig (Ficus carica).</title>
        <authorList>
            <person name="Takahashi T."/>
            <person name="Nishimura K."/>
        </authorList>
    </citation>
    <scope>NUCLEOTIDE SEQUENCE</scope>
</reference>
<dbReference type="Pfam" id="PF00319">
    <property type="entry name" value="SRF-TF"/>
    <property type="match status" value="1"/>
</dbReference>